<keyword evidence="5" id="KW-0597">Phosphoprotein</keyword>
<dbReference type="SUPFAM" id="SSF55874">
    <property type="entry name" value="ATPase domain of HSP90 chaperone/DNA topoisomerase II/histidine kinase"/>
    <property type="match status" value="1"/>
</dbReference>
<dbReference type="SUPFAM" id="SSF47384">
    <property type="entry name" value="Homodimeric domain of signal transducing histidine kinase"/>
    <property type="match status" value="1"/>
</dbReference>
<dbReference type="PANTHER" id="PTHR44936:SF10">
    <property type="entry name" value="SENSOR PROTEIN RSTB"/>
    <property type="match status" value="1"/>
</dbReference>
<evidence type="ECO:0000256" key="3">
    <source>
        <dbReference type="ARBA" id="ARBA00012438"/>
    </source>
</evidence>
<dbReference type="EMBL" id="MLJW01000003">
    <property type="protein sequence ID" value="OIR18382.1"/>
    <property type="molecule type" value="Genomic_DNA"/>
</dbReference>
<evidence type="ECO:0000256" key="11">
    <source>
        <dbReference type="SAM" id="Phobius"/>
    </source>
</evidence>
<evidence type="ECO:0000313" key="14">
    <source>
        <dbReference type="EMBL" id="OIR18382.1"/>
    </source>
</evidence>
<evidence type="ECO:0000256" key="9">
    <source>
        <dbReference type="ARBA" id="ARBA00022840"/>
    </source>
</evidence>
<dbReference type="InterPro" id="IPR003660">
    <property type="entry name" value="HAMP_dom"/>
</dbReference>
<keyword evidence="6 14" id="KW-0808">Transferase</keyword>
<keyword evidence="8" id="KW-0418">Kinase</keyword>
<dbReference type="Gene3D" id="6.10.340.10">
    <property type="match status" value="1"/>
</dbReference>
<dbReference type="Pfam" id="PF00672">
    <property type="entry name" value="HAMP"/>
    <property type="match status" value="1"/>
</dbReference>
<feature type="domain" description="HAMP" evidence="13">
    <location>
        <begin position="85"/>
        <end position="140"/>
    </location>
</feature>
<evidence type="ECO:0000256" key="1">
    <source>
        <dbReference type="ARBA" id="ARBA00000085"/>
    </source>
</evidence>
<dbReference type="InterPro" id="IPR003661">
    <property type="entry name" value="HisK_dim/P_dom"/>
</dbReference>
<keyword evidence="7" id="KW-0547">Nucleotide-binding</keyword>
<evidence type="ECO:0000259" key="13">
    <source>
        <dbReference type="PROSITE" id="PS50885"/>
    </source>
</evidence>
<evidence type="ECO:0000256" key="7">
    <source>
        <dbReference type="ARBA" id="ARBA00022741"/>
    </source>
</evidence>
<keyword evidence="11" id="KW-0812">Transmembrane</keyword>
<comment type="catalytic activity">
    <reaction evidence="1">
        <text>ATP + protein L-histidine = ADP + protein N-phospho-L-histidine.</text>
        <dbReference type="EC" id="2.7.13.3"/>
    </reaction>
</comment>
<dbReference type="Pfam" id="PF00512">
    <property type="entry name" value="HisKA"/>
    <property type="match status" value="1"/>
</dbReference>
<comment type="subcellular location">
    <subcellularLocation>
        <location evidence="2">Cell membrane</location>
        <topology evidence="2">Multi-pass membrane protein</topology>
    </subcellularLocation>
</comment>
<dbReference type="SMART" id="SM00388">
    <property type="entry name" value="HisKA"/>
    <property type="match status" value="1"/>
</dbReference>
<feature type="transmembrane region" description="Helical" evidence="11">
    <location>
        <begin position="12"/>
        <end position="31"/>
    </location>
</feature>
<feature type="region of interest" description="Disordered" evidence="10">
    <location>
        <begin position="40"/>
        <end position="62"/>
    </location>
</feature>
<name>A0A1J5U249_9ZZZZ</name>
<dbReference type="SUPFAM" id="SSF158472">
    <property type="entry name" value="HAMP domain-like"/>
    <property type="match status" value="1"/>
</dbReference>
<keyword evidence="4" id="KW-1003">Cell membrane</keyword>
<feature type="transmembrane region" description="Helical" evidence="11">
    <location>
        <begin position="66"/>
        <end position="87"/>
    </location>
</feature>
<dbReference type="EC" id="2.7.13.3" evidence="3"/>
<dbReference type="InterPro" id="IPR036097">
    <property type="entry name" value="HisK_dim/P_sf"/>
</dbReference>
<dbReference type="AlphaFoldDB" id="A0A1J5U249"/>
<dbReference type="GO" id="GO:0005524">
    <property type="term" value="F:ATP binding"/>
    <property type="evidence" value="ECO:0007669"/>
    <property type="project" value="UniProtKB-KW"/>
</dbReference>
<dbReference type="Pfam" id="PF02518">
    <property type="entry name" value="HATPase_c"/>
    <property type="match status" value="1"/>
</dbReference>
<dbReference type="PROSITE" id="PS50109">
    <property type="entry name" value="HIS_KIN"/>
    <property type="match status" value="1"/>
</dbReference>
<keyword evidence="11" id="KW-0472">Membrane</keyword>
<evidence type="ECO:0000256" key="8">
    <source>
        <dbReference type="ARBA" id="ARBA00022777"/>
    </source>
</evidence>
<keyword evidence="9" id="KW-0067">ATP-binding</keyword>
<dbReference type="GO" id="GO:0005886">
    <property type="term" value="C:plasma membrane"/>
    <property type="evidence" value="ECO:0007669"/>
    <property type="project" value="UniProtKB-SubCell"/>
</dbReference>
<dbReference type="InterPro" id="IPR036890">
    <property type="entry name" value="HATPase_C_sf"/>
</dbReference>
<evidence type="ECO:0000256" key="2">
    <source>
        <dbReference type="ARBA" id="ARBA00004651"/>
    </source>
</evidence>
<proteinExistence type="predicted"/>
<dbReference type="InterPro" id="IPR005467">
    <property type="entry name" value="His_kinase_dom"/>
</dbReference>
<organism evidence="14">
    <name type="scientific">mine drainage metagenome</name>
    <dbReference type="NCBI Taxonomy" id="410659"/>
    <lineage>
        <taxon>unclassified sequences</taxon>
        <taxon>metagenomes</taxon>
        <taxon>ecological metagenomes</taxon>
    </lineage>
</organism>
<accession>A0A1J5U249</accession>
<dbReference type="GO" id="GO:0000155">
    <property type="term" value="F:phosphorelay sensor kinase activity"/>
    <property type="evidence" value="ECO:0007669"/>
    <property type="project" value="InterPro"/>
</dbReference>
<dbReference type="SMART" id="SM00387">
    <property type="entry name" value="HATPase_c"/>
    <property type="match status" value="1"/>
</dbReference>
<dbReference type="CDD" id="cd06225">
    <property type="entry name" value="HAMP"/>
    <property type="match status" value="1"/>
</dbReference>
<keyword evidence="11" id="KW-1133">Transmembrane helix</keyword>
<dbReference type="CDD" id="cd00082">
    <property type="entry name" value="HisKA"/>
    <property type="match status" value="1"/>
</dbReference>
<feature type="domain" description="Histidine kinase" evidence="12">
    <location>
        <begin position="148"/>
        <end position="359"/>
    </location>
</feature>
<comment type="caution">
    <text evidence="14">The sequence shown here is derived from an EMBL/GenBank/DDBJ whole genome shotgun (WGS) entry which is preliminary data.</text>
</comment>
<gene>
    <name evidence="14" type="primary">cpxA_1</name>
    <name evidence="14" type="ORF">GALL_17110</name>
</gene>
<evidence type="ECO:0000256" key="10">
    <source>
        <dbReference type="SAM" id="MobiDB-lite"/>
    </source>
</evidence>
<evidence type="ECO:0000259" key="12">
    <source>
        <dbReference type="PROSITE" id="PS50109"/>
    </source>
</evidence>
<reference evidence="14" key="1">
    <citation type="submission" date="2016-10" db="EMBL/GenBank/DDBJ databases">
        <title>Sequence of Gallionella enrichment culture.</title>
        <authorList>
            <person name="Poehlein A."/>
            <person name="Muehling M."/>
            <person name="Daniel R."/>
        </authorList>
    </citation>
    <scope>NUCLEOTIDE SEQUENCE</scope>
</reference>
<evidence type="ECO:0000256" key="6">
    <source>
        <dbReference type="ARBA" id="ARBA00022679"/>
    </source>
</evidence>
<dbReference type="SMART" id="SM00304">
    <property type="entry name" value="HAMP"/>
    <property type="match status" value="1"/>
</dbReference>
<dbReference type="PROSITE" id="PS50885">
    <property type="entry name" value="HAMP"/>
    <property type="match status" value="1"/>
</dbReference>
<protein>
    <recommendedName>
        <fullName evidence="3">histidine kinase</fullName>
        <ecNumber evidence="3">2.7.13.3</ecNumber>
    </recommendedName>
</protein>
<dbReference type="PRINTS" id="PR00344">
    <property type="entry name" value="BCTRLSENSOR"/>
</dbReference>
<sequence>MGKLFWKFFAMFWLAQVLTAMGVGFAIWRLHSEQQSEFRPPAHFEQPFGQPRSAPPEGRKDMPPPFLPMITGSAVSLIFAAWLAWYFSRPIRTLRAAFDAVANGKLDTRIGSSMGKRRDELSELGYHFDSMASRLQGLMEAQRRLLHDVSHELRSPLARLQVATDLIQQQPERAAELISRLVRDTGRIDELVGELLMLARLDSGMVGKMDEIIDLREMLDHIASDANFEAVAKQCTVQVNVAEDIQVKGNQELIFRAFENVVRNAVLYSPAGKRVNVSAKQDVSGQWVITIADEGSGVSPSELGAIFEPFFRGKTEGGNSGYGLGLAITQRVVQAHGGTVKAENREEGGMVVTITLQAS</sequence>
<dbReference type="InterPro" id="IPR003594">
    <property type="entry name" value="HATPase_dom"/>
</dbReference>
<evidence type="ECO:0000256" key="4">
    <source>
        <dbReference type="ARBA" id="ARBA00022475"/>
    </source>
</evidence>
<dbReference type="Gene3D" id="3.30.565.10">
    <property type="entry name" value="Histidine kinase-like ATPase, C-terminal domain"/>
    <property type="match status" value="1"/>
</dbReference>
<dbReference type="InterPro" id="IPR004358">
    <property type="entry name" value="Sig_transdc_His_kin-like_C"/>
</dbReference>
<evidence type="ECO:0000256" key="5">
    <source>
        <dbReference type="ARBA" id="ARBA00022553"/>
    </source>
</evidence>
<dbReference type="PANTHER" id="PTHR44936">
    <property type="entry name" value="SENSOR PROTEIN CREC"/>
    <property type="match status" value="1"/>
</dbReference>
<dbReference type="InterPro" id="IPR050980">
    <property type="entry name" value="2C_sensor_his_kinase"/>
</dbReference>
<dbReference type="Gene3D" id="1.10.287.130">
    <property type="match status" value="1"/>
</dbReference>